<dbReference type="RefSeq" id="WP_018384096.1">
    <property type="nucleotide sequence ID" value="NZ_LLZU01000037.1"/>
</dbReference>
<sequence length="153" mass="16787">MKLLLDENVPLPMARIVRLLLKHHVIEHVAELSGWAGTKDVELYTRAAADGFQIVVTNDTKQLSRPLEVAAIAESGLHRIEYRQNHKHGGLVGLGAAIATVCAGLPHTLTELDRAESQRLVSLNAVDPSQQNRLRIVDPASVPPKFWPVGSRK</sequence>
<reference evidence="2 3" key="1">
    <citation type="submission" date="2015-10" db="EMBL/GenBank/DDBJ databases">
        <title>Draft genome sequence of pyrrolomycin-producing Streptomyces vitaminophilus.</title>
        <authorList>
            <person name="Graham D.E."/>
            <person name="Mahan K.M."/>
            <person name="Klingeman D.M."/>
            <person name="Hettich R.L."/>
            <person name="Parry R.J."/>
        </authorList>
    </citation>
    <scope>NUCLEOTIDE SEQUENCE [LARGE SCALE GENOMIC DNA]</scope>
    <source>
        <strain evidence="2 3">ATCC 31673</strain>
    </source>
</reference>
<name>A0A0T6LMC6_WENVI</name>
<dbReference type="STRING" id="76728.AQ490_07065"/>
<gene>
    <name evidence="2" type="ORF">AQ490_07065</name>
</gene>
<organism evidence="2 3">
    <name type="scientific">Wenjunlia vitaminophila</name>
    <name type="common">Streptomyces vitaminophilus</name>
    <dbReference type="NCBI Taxonomy" id="76728"/>
    <lineage>
        <taxon>Bacteria</taxon>
        <taxon>Bacillati</taxon>
        <taxon>Actinomycetota</taxon>
        <taxon>Actinomycetes</taxon>
        <taxon>Kitasatosporales</taxon>
        <taxon>Streptomycetaceae</taxon>
        <taxon>Wenjunlia</taxon>
    </lineage>
</organism>
<protein>
    <recommendedName>
        <fullName evidence="1">VapC45 PIN like domain-containing protein</fullName>
    </recommendedName>
</protein>
<dbReference type="CDD" id="cd18770">
    <property type="entry name" value="PIN_Mut7-C-like"/>
    <property type="match status" value="1"/>
</dbReference>
<dbReference type="EMBL" id="LLZU01000037">
    <property type="protein sequence ID" value="KRV47232.1"/>
    <property type="molecule type" value="Genomic_DNA"/>
</dbReference>
<dbReference type="InterPro" id="IPR041375">
    <property type="entry name" value="VapC45_PIN-like"/>
</dbReference>
<proteinExistence type="predicted"/>
<comment type="caution">
    <text evidence="2">The sequence shown here is derived from an EMBL/GenBank/DDBJ whole genome shotgun (WGS) entry which is preliminary data.</text>
</comment>
<evidence type="ECO:0000313" key="2">
    <source>
        <dbReference type="EMBL" id="KRV47232.1"/>
    </source>
</evidence>
<dbReference type="Proteomes" id="UP000050867">
    <property type="component" value="Unassembled WGS sequence"/>
</dbReference>
<dbReference type="Pfam" id="PF18478">
    <property type="entry name" value="PIN_10"/>
    <property type="match status" value="1"/>
</dbReference>
<feature type="domain" description="VapC45 PIN like" evidence="1">
    <location>
        <begin position="1"/>
        <end position="78"/>
    </location>
</feature>
<evidence type="ECO:0000313" key="3">
    <source>
        <dbReference type="Proteomes" id="UP000050867"/>
    </source>
</evidence>
<dbReference type="OrthoDB" id="3699343at2"/>
<keyword evidence="3" id="KW-1185">Reference proteome</keyword>
<accession>A0A0T6LMC6</accession>
<dbReference type="AlphaFoldDB" id="A0A0T6LMC6"/>
<evidence type="ECO:0000259" key="1">
    <source>
        <dbReference type="Pfam" id="PF18478"/>
    </source>
</evidence>